<protein>
    <submittedName>
        <fullName evidence="2">Uncharacterized protein</fullName>
    </submittedName>
</protein>
<proteinExistence type="predicted"/>
<name>T1GU03_MEGSC</name>
<keyword evidence="3" id="KW-1185">Reference proteome</keyword>
<evidence type="ECO:0000313" key="3">
    <source>
        <dbReference type="Proteomes" id="UP000015102"/>
    </source>
</evidence>
<reference evidence="2" key="2">
    <citation type="submission" date="2015-06" db="UniProtKB">
        <authorList>
            <consortium name="EnsemblMetazoa"/>
        </authorList>
    </citation>
    <scope>IDENTIFICATION</scope>
</reference>
<reference evidence="3" key="1">
    <citation type="submission" date="2013-02" db="EMBL/GenBank/DDBJ databases">
        <authorList>
            <person name="Hughes D."/>
        </authorList>
    </citation>
    <scope>NUCLEOTIDE SEQUENCE</scope>
    <source>
        <strain>Durham</strain>
        <strain evidence="3">NC isolate 2 -- Noor lab</strain>
    </source>
</reference>
<dbReference type="HOGENOM" id="CLU_772309_0_0_1"/>
<dbReference type="AlphaFoldDB" id="T1GU03"/>
<feature type="region of interest" description="Disordered" evidence="1">
    <location>
        <begin position="200"/>
        <end position="228"/>
    </location>
</feature>
<evidence type="ECO:0000256" key="1">
    <source>
        <dbReference type="SAM" id="MobiDB-lite"/>
    </source>
</evidence>
<dbReference type="EnsemblMetazoa" id="MESCA007202-RA">
    <property type="protein sequence ID" value="MESCA007202-PA"/>
    <property type="gene ID" value="MESCA007202"/>
</dbReference>
<accession>T1GU03</accession>
<evidence type="ECO:0000313" key="2">
    <source>
        <dbReference type="EnsemblMetazoa" id="MESCA007202-PA"/>
    </source>
</evidence>
<dbReference type="Proteomes" id="UP000015102">
    <property type="component" value="Unassembled WGS sequence"/>
</dbReference>
<dbReference type="EMBL" id="CAQQ02161838">
    <property type="status" value="NOT_ANNOTATED_CDS"/>
    <property type="molecule type" value="Genomic_DNA"/>
</dbReference>
<organism evidence="2 3">
    <name type="scientific">Megaselia scalaris</name>
    <name type="common">Humpbacked fly</name>
    <name type="synonym">Phora scalaris</name>
    <dbReference type="NCBI Taxonomy" id="36166"/>
    <lineage>
        <taxon>Eukaryota</taxon>
        <taxon>Metazoa</taxon>
        <taxon>Ecdysozoa</taxon>
        <taxon>Arthropoda</taxon>
        <taxon>Hexapoda</taxon>
        <taxon>Insecta</taxon>
        <taxon>Pterygota</taxon>
        <taxon>Neoptera</taxon>
        <taxon>Endopterygota</taxon>
        <taxon>Diptera</taxon>
        <taxon>Brachycera</taxon>
        <taxon>Muscomorpha</taxon>
        <taxon>Platypezoidea</taxon>
        <taxon>Phoridae</taxon>
        <taxon>Megaseliini</taxon>
        <taxon>Megaselia</taxon>
    </lineage>
</organism>
<sequence length="359" mass="40556">MIHSTSNITSCTVLNEGKTNFLTDNEEELLKQIRNYGKFNFDSMNIAFNDVFKNEDYNDPKVDHETMYKCLSDGGAIADEMNANNEQIIVDFSANRRLLRDSIINITVKETKELIECQNKDKTDVSPLNLSNFISPTDSKTTTKTLDTTSTKSSQTDVSVKKKRSFRPKITINNCNGIINLRNIANLTINCAKESSIRKEKSSAESNSLNKECSVKEEETVSSTTKDESDEIEGNCEFYNRLLNEIKKSLIKKTQTYPLPSSGEEENIDVPVEEDVLATPDSTDEIENTANHKFVLKNFENLKVIFENSNNCSKIVRIKFQISPVGVSEIGISVNPQKRSRIFFLVAGTFSYTPYNPRQ</sequence>